<gene>
    <name evidence="1" type="ORF">ILEXP_LOCUS55667</name>
</gene>
<organism evidence="1 2">
    <name type="scientific">Ilex paraguariensis</name>
    <name type="common">yerba mate</name>
    <dbReference type="NCBI Taxonomy" id="185542"/>
    <lineage>
        <taxon>Eukaryota</taxon>
        <taxon>Viridiplantae</taxon>
        <taxon>Streptophyta</taxon>
        <taxon>Embryophyta</taxon>
        <taxon>Tracheophyta</taxon>
        <taxon>Spermatophyta</taxon>
        <taxon>Magnoliopsida</taxon>
        <taxon>eudicotyledons</taxon>
        <taxon>Gunneridae</taxon>
        <taxon>Pentapetalae</taxon>
        <taxon>asterids</taxon>
        <taxon>campanulids</taxon>
        <taxon>Aquifoliales</taxon>
        <taxon>Aquifoliaceae</taxon>
        <taxon>Ilex</taxon>
    </lineage>
</organism>
<accession>A0ABC8UW71</accession>
<dbReference type="Proteomes" id="UP001642360">
    <property type="component" value="Unassembled WGS sequence"/>
</dbReference>
<keyword evidence="2" id="KW-1185">Reference proteome</keyword>
<proteinExistence type="predicted"/>
<reference evidence="1 2" key="1">
    <citation type="submission" date="2024-02" db="EMBL/GenBank/DDBJ databases">
        <authorList>
            <person name="Vignale AGUSTIN F."/>
            <person name="Sosa J E."/>
            <person name="Modenutti C."/>
        </authorList>
    </citation>
    <scope>NUCLEOTIDE SEQUENCE [LARGE SCALE GENOMIC DNA]</scope>
</reference>
<evidence type="ECO:0000313" key="1">
    <source>
        <dbReference type="EMBL" id="CAK9185279.1"/>
    </source>
</evidence>
<evidence type="ECO:0000313" key="2">
    <source>
        <dbReference type="Proteomes" id="UP001642360"/>
    </source>
</evidence>
<comment type="caution">
    <text evidence="1">The sequence shown here is derived from an EMBL/GenBank/DDBJ whole genome shotgun (WGS) entry which is preliminary data.</text>
</comment>
<dbReference type="EMBL" id="CAUOFW020009268">
    <property type="protein sequence ID" value="CAK9185279.1"/>
    <property type="molecule type" value="Genomic_DNA"/>
</dbReference>
<sequence length="292" mass="33026">MPLPAWLNCDDAIATYGLNQSYIFVREQYGLMNHGHRSRIRTQRKLGVYRVSYRVKSIRNRKCFDLGIPGEHSGKDAITPTNMVAADLDESQFDLPLQMPNHPANSDQENIAQQIHDVDVQWEDVVQSKLNKQLTDSWDSTFLIDHNFACIEGSKMTLDDDRGFQITKEYPDKGFYSEGELSGSLNYVEVDSHDSDAEVTYDLNFIPHLGDHSGKDMDTTIIQNPLINESFQFKEFPNEETEAPQTMDSADAEAVDTNVYVEEIHDTTVHATIPLNVHAVETEAETLAKNAL</sequence>
<dbReference type="AlphaFoldDB" id="A0ABC8UW71"/>
<name>A0ABC8UW71_9AQUA</name>
<protein>
    <submittedName>
        <fullName evidence="1">Uncharacterized protein</fullName>
    </submittedName>
</protein>